<feature type="compositionally biased region" description="Polar residues" evidence="1">
    <location>
        <begin position="1"/>
        <end position="12"/>
    </location>
</feature>
<gene>
    <name evidence="2" type="ORF">D915_010911</name>
</gene>
<feature type="compositionally biased region" description="Polar residues" evidence="1">
    <location>
        <begin position="84"/>
        <end position="96"/>
    </location>
</feature>
<proteinExistence type="predicted"/>
<keyword evidence="3" id="KW-1185">Reference proteome</keyword>
<protein>
    <submittedName>
        <fullName evidence="2">Uncharacterized protein</fullName>
    </submittedName>
</protein>
<feature type="compositionally biased region" description="Low complexity" evidence="1">
    <location>
        <begin position="13"/>
        <end position="32"/>
    </location>
</feature>
<feature type="region of interest" description="Disordered" evidence="1">
    <location>
        <begin position="1"/>
        <end position="96"/>
    </location>
</feature>
<evidence type="ECO:0000256" key="1">
    <source>
        <dbReference type="SAM" id="MobiDB-lite"/>
    </source>
</evidence>
<dbReference type="EMBL" id="JXXN02016144">
    <property type="protein sequence ID" value="THD18128.1"/>
    <property type="molecule type" value="Genomic_DNA"/>
</dbReference>
<comment type="caution">
    <text evidence="2">The sequence shown here is derived from an EMBL/GenBank/DDBJ whole genome shotgun (WGS) entry which is preliminary data.</text>
</comment>
<evidence type="ECO:0000313" key="3">
    <source>
        <dbReference type="Proteomes" id="UP000230066"/>
    </source>
</evidence>
<sequence>MQQPLQSTTTPISSVSQTSGSFSSGSPLSCTSHSVSTTDSGTHPAPLLKHLSRLSDSGVASLDERPDTSGLQPVNEEEDDESGSKPTTCASPDSSYSMAQAGASHAYGEIHVYVKSVQQCTGYSVRQLRLRIWLRSAKSTQFLTINFRIALTGVPSRLFTFTSMRGCIHLFQL</sequence>
<dbReference type="AlphaFoldDB" id="A0A4E0R757"/>
<organism evidence="2 3">
    <name type="scientific">Fasciola hepatica</name>
    <name type="common">Liver fluke</name>
    <dbReference type="NCBI Taxonomy" id="6192"/>
    <lineage>
        <taxon>Eukaryota</taxon>
        <taxon>Metazoa</taxon>
        <taxon>Spiralia</taxon>
        <taxon>Lophotrochozoa</taxon>
        <taxon>Platyhelminthes</taxon>
        <taxon>Trematoda</taxon>
        <taxon>Digenea</taxon>
        <taxon>Plagiorchiida</taxon>
        <taxon>Echinostomata</taxon>
        <taxon>Echinostomatoidea</taxon>
        <taxon>Fasciolidae</taxon>
        <taxon>Fasciola</taxon>
    </lineage>
</organism>
<accession>A0A4E0R757</accession>
<name>A0A4E0R757_FASHE</name>
<dbReference type="Proteomes" id="UP000230066">
    <property type="component" value="Unassembled WGS sequence"/>
</dbReference>
<reference evidence="2" key="1">
    <citation type="submission" date="2019-03" db="EMBL/GenBank/DDBJ databases">
        <title>Improved annotation for the trematode Fasciola hepatica.</title>
        <authorList>
            <person name="Choi Y.-J."/>
            <person name="Martin J."/>
            <person name="Mitreva M."/>
        </authorList>
    </citation>
    <scope>NUCLEOTIDE SEQUENCE [LARGE SCALE GENOMIC DNA]</scope>
</reference>
<evidence type="ECO:0000313" key="2">
    <source>
        <dbReference type="EMBL" id="THD18128.1"/>
    </source>
</evidence>